<keyword evidence="2" id="KW-1185">Reference proteome</keyword>
<reference evidence="1 2" key="2">
    <citation type="submission" date="2014-10" db="EMBL/GenBank/DDBJ databases">
        <title>Comparative genomics of the Paenibacillus odorifer group.</title>
        <authorList>
            <person name="Tsai Y.-C."/>
            <person name="Martin N."/>
            <person name="Korlach J."/>
            <person name="Wiedmann M."/>
        </authorList>
    </citation>
    <scope>NUCLEOTIDE SEQUENCE [LARGE SCALE GENOMIC DNA]</scope>
    <source>
        <strain evidence="1 2">DSM 18334</strain>
    </source>
</reference>
<organism evidence="1 2">
    <name type="scientific">Paenibacillus wynnii</name>
    <dbReference type="NCBI Taxonomy" id="268407"/>
    <lineage>
        <taxon>Bacteria</taxon>
        <taxon>Bacillati</taxon>
        <taxon>Bacillota</taxon>
        <taxon>Bacilli</taxon>
        <taxon>Bacillales</taxon>
        <taxon>Paenibacillaceae</taxon>
        <taxon>Paenibacillus</taxon>
    </lineage>
</organism>
<accession>A0A098M7Q3</accession>
<gene>
    <name evidence="1" type="ORF">PWYN_03745</name>
</gene>
<evidence type="ECO:0000313" key="1">
    <source>
        <dbReference type="EMBL" id="KGE18575.1"/>
    </source>
</evidence>
<comment type="caution">
    <text evidence="1">The sequence shown here is derived from an EMBL/GenBank/DDBJ whole genome shotgun (WGS) entry which is preliminary data.</text>
</comment>
<name>A0A098M7Q3_9BACL</name>
<evidence type="ECO:0000313" key="2">
    <source>
        <dbReference type="Proteomes" id="UP000029734"/>
    </source>
</evidence>
<reference evidence="1 2" key="1">
    <citation type="submission" date="2014-08" db="EMBL/GenBank/DDBJ databases">
        <authorList>
            <person name="den Bakker H.C."/>
        </authorList>
    </citation>
    <scope>NUCLEOTIDE SEQUENCE [LARGE SCALE GENOMIC DNA]</scope>
    <source>
        <strain evidence="1 2">DSM 18334</strain>
    </source>
</reference>
<protein>
    <submittedName>
        <fullName evidence="1">Uncharacterized protein</fullName>
    </submittedName>
</protein>
<dbReference type="STRING" id="268407.PWYN_03745"/>
<dbReference type="AlphaFoldDB" id="A0A098M7Q3"/>
<dbReference type="Proteomes" id="UP000029734">
    <property type="component" value="Unassembled WGS sequence"/>
</dbReference>
<sequence length="72" mass="8073">MGQPLRIIRLNRSKKLVMGGADLVKARKTTFESAVGARNEQMRCKSAIESAVGALYRGKLQIILKEEQIMIR</sequence>
<proteinExistence type="predicted"/>
<dbReference type="EMBL" id="JQCR01000002">
    <property type="protein sequence ID" value="KGE18575.1"/>
    <property type="molecule type" value="Genomic_DNA"/>
</dbReference>